<keyword evidence="1" id="KW-0648">Protein biosynthesis</keyword>
<dbReference type="Pfam" id="PF03950">
    <property type="entry name" value="tRNA-synt_1c_C"/>
    <property type="match status" value="1"/>
</dbReference>
<dbReference type="InterPro" id="IPR050132">
    <property type="entry name" value="Gln/Glu-tRNA_Ligase"/>
</dbReference>
<dbReference type="GO" id="GO:0005829">
    <property type="term" value="C:cytosol"/>
    <property type="evidence" value="ECO:0007669"/>
    <property type="project" value="TreeGrafter"/>
</dbReference>
<sequence length="244" mass="27410">MIEYSSLESCIRDDLNENAPRAMAVLDPVKIVIENFEGEETLEIANHPNKPEMGSREVPFTREIFIEADDFREEANKKYKRLVLGKEVRLRGAYVIKAERIEKDEDGKVTTIFCSFDAETLGKNPADGRKVKGVIHWVSAEKGVPAEIRVYDRLFTVANPAAAEDFKATINPDSLSIVEGVVEPSLANAEAEKGFQFERTGYFCVDSKDSSSDKLVFNRTVGLRDTWLKSAPTKRNSIQKCQLD</sequence>
<evidence type="ECO:0000256" key="2">
    <source>
        <dbReference type="ARBA" id="ARBA00035479"/>
    </source>
</evidence>
<dbReference type="Pfam" id="PF20974">
    <property type="entry name" value="tRNA-synt_1c_C2"/>
    <property type="match status" value="1"/>
</dbReference>
<keyword evidence="5" id="KW-0030">Aminoacyl-tRNA synthetase</keyword>
<evidence type="ECO:0000259" key="3">
    <source>
        <dbReference type="Pfam" id="PF03950"/>
    </source>
</evidence>
<accession>A0A0B8PDQ3</accession>
<dbReference type="FunFam" id="2.40.240.10:FF:000001">
    <property type="entry name" value="Glutamine--tRNA ligase"/>
    <property type="match status" value="1"/>
</dbReference>
<name>A0A0B8PDQ3_9VIBR</name>
<dbReference type="Proteomes" id="UP000031670">
    <property type="component" value="Unassembled WGS sequence"/>
</dbReference>
<dbReference type="GO" id="GO:0006425">
    <property type="term" value="P:glutaminyl-tRNA aminoacylation"/>
    <property type="evidence" value="ECO:0007669"/>
    <property type="project" value="TreeGrafter"/>
</dbReference>
<dbReference type="PANTHER" id="PTHR43097:SF5">
    <property type="entry name" value="GLUTAMATE--TRNA LIGASE"/>
    <property type="match status" value="1"/>
</dbReference>
<protein>
    <recommendedName>
        <fullName evidence="2">50S ribosomal protein L25</fullName>
    </recommendedName>
</protein>
<dbReference type="AlphaFoldDB" id="A0A0B8PDQ3"/>
<feature type="domain" description="tRNA synthetases class I (E and Q) anti-codon binding" evidence="4">
    <location>
        <begin position="134"/>
        <end position="206"/>
    </location>
</feature>
<dbReference type="SUPFAM" id="SSF50715">
    <property type="entry name" value="Ribosomal protein L25-like"/>
    <property type="match status" value="1"/>
</dbReference>
<dbReference type="GO" id="GO:0004819">
    <property type="term" value="F:glutamine-tRNA ligase activity"/>
    <property type="evidence" value="ECO:0007669"/>
    <property type="project" value="TreeGrafter"/>
</dbReference>
<organism evidence="5 6">
    <name type="scientific">Vibrio ishigakensis</name>
    <dbReference type="NCBI Taxonomy" id="1481914"/>
    <lineage>
        <taxon>Bacteria</taxon>
        <taxon>Pseudomonadati</taxon>
        <taxon>Pseudomonadota</taxon>
        <taxon>Gammaproteobacteria</taxon>
        <taxon>Vibrionales</taxon>
        <taxon>Vibrionaceae</taxon>
        <taxon>Vibrio</taxon>
    </lineage>
</organism>
<dbReference type="FunFam" id="2.40.240.10:FF:000003">
    <property type="entry name" value="Glutamine--tRNA ligase"/>
    <property type="match status" value="1"/>
</dbReference>
<reference evidence="5 6" key="1">
    <citation type="submission" date="2015-01" db="EMBL/GenBank/DDBJ databases">
        <title>Vibrio sp. C5 JCM 19232 whole genome shotgun sequence.</title>
        <authorList>
            <person name="Sawabe T."/>
            <person name="Meirelles P."/>
            <person name="Feng G."/>
            <person name="Sayaka M."/>
            <person name="Hattori M."/>
            <person name="Ohkuma M."/>
        </authorList>
    </citation>
    <scope>NUCLEOTIDE SEQUENCE [LARGE SCALE GENOMIC DNA]</scope>
    <source>
        <strain evidence="5 6">JCM19232</strain>
    </source>
</reference>
<dbReference type="InterPro" id="IPR011035">
    <property type="entry name" value="Ribosomal_bL25/Gln-tRNA_synth"/>
</dbReference>
<keyword evidence="5" id="KW-0436">Ligase</keyword>
<dbReference type="Gene3D" id="2.40.240.10">
    <property type="entry name" value="Ribosomal Protein L25, Chain P"/>
    <property type="match status" value="2"/>
</dbReference>
<dbReference type="InterPro" id="IPR020059">
    <property type="entry name" value="Glu/Gln-tRNA-synth_Ib_codon-bd"/>
</dbReference>
<feature type="domain" description="Glutamyl/glutaminyl-tRNA synthetase class Ib anti-codon binding" evidence="3">
    <location>
        <begin position="19"/>
        <end position="117"/>
    </location>
</feature>
<dbReference type="InterPro" id="IPR020056">
    <property type="entry name" value="Rbsml_bL25/Gln-tRNA_synth_N"/>
</dbReference>
<evidence type="ECO:0000313" key="6">
    <source>
        <dbReference type="Proteomes" id="UP000031670"/>
    </source>
</evidence>
<dbReference type="PANTHER" id="PTHR43097">
    <property type="entry name" value="GLUTAMINE-TRNA LIGASE"/>
    <property type="match status" value="1"/>
</dbReference>
<dbReference type="InterPro" id="IPR049437">
    <property type="entry name" value="tRNA-synt_1c_C2"/>
</dbReference>
<proteinExistence type="predicted"/>
<evidence type="ECO:0000256" key="1">
    <source>
        <dbReference type="ARBA" id="ARBA00022917"/>
    </source>
</evidence>
<gene>
    <name evidence="5" type="ORF">JCM19232_5569</name>
</gene>
<comment type="caution">
    <text evidence="5">The sequence shown here is derived from an EMBL/GenBank/DDBJ whole genome shotgun (WGS) entry which is preliminary data.</text>
</comment>
<dbReference type="GO" id="GO:0005524">
    <property type="term" value="F:ATP binding"/>
    <property type="evidence" value="ECO:0007669"/>
    <property type="project" value="InterPro"/>
</dbReference>
<evidence type="ECO:0000313" key="5">
    <source>
        <dbReference type="EMBL" id="GAM61268.1"/>
    </source>
</evidence>
<dbReference type="EMBL" id="BBSA01000003">
    <property type="protein sequence ID" value="GAM61268.1"/>
    <property type="molecule type" value="Genomic_DNA"/>
</dbReference>
<reference evidence="5 6" key="2">
    <citation type="submission" date="2015-01" db="EMBL/GenBank/DDBJ databases">
        <authorList>
            <consortium name="NBRP consortium"/>
            <person name="Sawabe T."/>
            <person name="Meirelles P."/>
            <person name="Feng G."/>
            <person name="Sayaka M."/>
            <person name="Hattori M."/>
            <person name="Ohkuma M."/>
        </authorList>
    </citation>
    <scope>NUCLEOTIDE SEQUENCE [LARGE SCALE GENOMIC DNA]</scope>
    <source>
        <strain evidence="5 6">JCM19232</strain>
    </source>
</reference>
<evidence type="ECO:0000259" key="4">
    <source>
        <dbReference type="Pfam" id="PF20974"/>
    </source>
</evidence>